<dbReference type="Pfam" id="PF07714">
    <property type="entry name" value="PK_Tyr_Ser-Thr"/>
    <property type="match status" value="1"/>
</dbReference>
<dbReference type="Gene3D" id="1.10.510.10">
    <property type="entry name" value="Transferase(Phosphotransferase) domain 1"/>
    <property type="match status" value="1"/>
</dbReference>
<evidence type="ECO:0000313" key="2">
    <source>
        <dbReference type="EMBL" id="OCH91148.1"/>
    </source>
</evidence>
<dbReference type="Proteomes" id="UP000250043">
    <property type="component" value="Unassembled WGS sequence"/>
</dbReference>
<dbReference type="AlphaFoldDB" id="A0A8E2AVL0"/>
<proteinExistence type="predicted"/>
<dbReference type="InterPro" id="IPR051681">
    <property type="entry name" value="Ser/Thr_Kinases-Pseudokinases"/>
</dbReference>
<keyword evidence="3" id="KW-1185">Reference proteome</keyword>
<dbReference type="PROSITE" id="PS50011">
    <property type="entry name" value="PROTEIN_KINASE_DOM"/>
    <property type="match status" value="1"/>
</dbReference>
<protein>
    <submittedName>
        <fullName evidence="2">Kinase-like protein</fullName>
    </submittedName>
</protein>
<feature type="domain" description="Protein kinase" evidence="1">
    <location>
        <begin position="32"/>
        <end position="300"/>
    </location>
</feature>
<dbReference type="GO" id="GO:0005524">
    <property type="term" value="F:ATP binding"/>
    <property type="evidence" value="ECO:0007669"/>
    <property type="project" value="InterPro"/>
</dbReference>
<accession>A0A8E2AVL0</accession>
<sequence>MWRRSLDIVRTLCGKNNICPSSFTLPEKSLQRRHERCMGSGGFADGNDVALKVWKIQDQGRINPDTVTDFCKEAVVLKYLRHPNITTFYGIETTIFPLCLVCEWMPLGTINSYLEQEPSSNRLALLSDVAAGLSYLHESNIVHGDLKGVSLLITLLGCLLMTHVAWNIAQYPDKSKAQSVTALIMPTSAKAVTIRWTAPEIVDPESFGLPKARVTRETDMYSFSMVMWEVFTGKIPFYNLHHDATVIYKVLSGVRPERPSQATGLGLFDAVWDVITQCWKGDQTARPTAAYVFDQLQEVMESAGPLETPQLWPLVIE</sequence>
<dbReference type="SUPFAM" id="SSF56112">
    <property type="entry name" value="Protein kinase-like (PK-like)"/>
    <property type="match status" value="1"/>
</dbReference>
<organism evidence="2 3">
    <name type="scientific">Obba rivulosa</name>
    <dbReference type="NCBI Taxonomy" id="1052685"/>
    <lineage>
        <taxon>Eukaryota</taxon>
        <taxon>Fungi</taxon>
        <taxon>Dikarya</taxon>
        <taxon>Basidiomycota</taxon>
        <taxon>Agaricomycotina</taxon>
        <taxon>Agaricomycetes</taxon>
        <taxon>Polyporales</taxon>
        <taxon>Gelatoporiaceae</taxon>
        <taxon>Obba</taxon>
    </lineage>
</organism>
<name>A0A8E2AVL0_9APHY</name>
<dbReference type="InterPro" id="IPR000719">
    <property type="entry name" value="Prot_kinase_dom"/>
</dbReference>
<dbReference type="OrthoDB" id="1668230at2759"/>
<dbReference type="InterPro" id="IPR001245">
    <property type="entry name" value="Ser-Thr/Tyr_kinase_cat_dom"/>
</dbReference>
<dbReference type="EMBL" id="KV722390">
    <property type="protein sequence ID" value="OCH91148.1"/>
    <property type="molecule type" value="Genomic_DNA"/>
</dbReference>
<gene>
    <name evidence="2" type="ORF">OBBRIDRAFT_812290</name>
</gene>
<dbReference type="PANTHER" id="PTHR44329">
    <property type="entry name" value="SERINE/THREONINE-PROTEIN KINASE TNNI3K-RELATED"/>
    <property type="match status" value="1"/>
</dbReference>
<dbReference type="PIRSF" id="PIRSF000654">
    <property type="entry name" value="Integrin-linked_kinase"/>
    <property type="match status" value="1"/>
</dbReference>
<keyword evidence="2" id="KW-0808">Transferase</keyword>
<evidence type="ECO:0000259" key="1">
    <source>
        <dbReference type="PROSITE" id="PS50011"/>
    </source>
</evidence>
<dbReference type="GO" id="GO:0004674">
    <property type="term" value="F:protein serine/threonine kinase activity"/>
    <property type="evidence" value="ECO:0007669"/>
    <property type="project" value="TreeGrafter"/>
</dbReference>
<evidence type="ECO:0000313" key="3">
    <source>
        <dbReference type="Proteomes" id="UP000250043"/>
    </source>
</evidence>
<dbReference type="InterPro" id="IPR011009">
    <property type="entry name" value="Kinase-like_dom_sf"/>
</dbReference>
<reference evidence="2 3" key="1">
    <citation type="submission" date="2016-07" db="EMBL/GenBank/DDBJ databases">
        <title>Draft genome of the white-rot fungus Obba rivulosa 3A-2.</title>
        <authorList>
            <consortium name="DOE Joint Genome Institute"/>
            <person name="Miettinen O."/>
            <person name="Riley R."/>
            <person name="Acob R."/>
            <person name="Barry K."/>
            <person name="Cullen D."/>
            <person name="De Vries R."/>
            <person name="Hainaut M."/>
            <person name="Hatakka A."/>
            <person name="Henrissat B."/>
            <person name="Hilden K."/>
            <person name="Kuo R."/>
            <person name="Labutti K."/>
            <person name="Lipzen A."/>
            <person name="Makela M.R."/>
            <person name="Sandor L."/>
            <person name="Spatafora J.W."/>
            <person name="Grigoriev I.V."/>
            <person name="Hibbett D.S."/>
        </authorList>
    </citation>
    <scope>NUCLEOTIDE SEQUENCE [LARGE SCALE GENOMIC DNA]</scope>
    <source>
        <strain evidence="2 3">3A-2</strain>
    </source>
</reference>
<keyword evidence="2" id="KW-0418">Kinase</keyword>